<dbReference type="PROSITE" id="PS51462">
    <property type="entry name" value="NUDIX"/>
    <property type="match status" value="1"/>
</dbReference>
<dbReference type="Gene3D" id="3.90.79.10">
    <property type="entry name" value="Nucleoside Triphosphate Pyrophosphohydrolase"/>
    <property type="match status" value="1"/>
</dbReference>
<keyword evidence="5" id="KW-1185">Reference proteome</keyword>
<dbReference type="EMBL" id="JAERWL010000016">
    <property type="protein sequence ID" value="MBM9478244.1"/>
    <property type="molecule type" value="Genomic_DNA"/>
</dbReference>
<proteinExistence type="predicted"/>
<dbReference type="InterPro" id="IPR015797">
    <property type="entry name" value="NUDIX_hydrolase-like_dom_sf"/>
</dbReference>
<feature type="region of interest" description="Disordered" evidence="2">
    <location>
        <begin position="175"/>
        <end position="194"/>
    </location>
</feature>
<reference evidence="4" key="1">
    <citation type="submission" date="2021-01" db="EMBL/GenBank/DDBJ databases">
        <title>KCTC 19127 draft genome.</title>
        <authorList>
            <person name="An D."/>
        </authorList>
    </citation>
    <scope>NUCLEOTIDE SEQUENCE</scope>
    <source>
        <strain evidence="4">KCTC 19127</strain>
    </source>
</reference>
<evidence type="ECO:0000313" key="5">
    <source>
        <dbReference type="Proteomes" id="UP000663801"/>
    </source>
</evidence>
<name>A0A939C6L9_9ACTN</name>
<dbReference type="InterPro" id="IPR000086">
    <property type="entry name" value="NUDIX_hydrolase_dom"/>
</dbReference>
<protein>
    <submittedName>
        <fullName evidence="4">NUDIX hydrolase</fullName>
    </submittedName>
</protein>
<dbReference type="GO" id="GO:0019693">
    <property type="term" value="P:ribose phosphate metabolic process"/>
    <property type="evidence" value="ECO:0007669"/>
    <property type="project" value="TreeGrafter"/>
</dbReference>
<evidence type="ECO:0000256" key="1">
    <source>
        <dbReference type="ARBA" id="ARBA00022801"/>
    </source>
</evidence>
<comment type="caution">
    <text evidence="4">The sequence shown here is derived from an EMBL/GenBank/DDBJ whole genome shotgun (WGS) entry which is preliminary data.</text>
</comment>
<evidence type="ECO:0000256" key="2">
    <source>
        <dbReference type="SAM" id="MobiDB-lite"/>
    </source>
</evidence>
<evidence type="ECO:0000259" key="3">
    <source>
        <dbReference type="PROSITE" id="PS51462"/>
    </source>
</evidence>
<feature type="domain" description="Nudix hydrolase" evidence="3">
    <location>
        <begin position="13"/>
        <end position="153"/>
    </location>
</feature>
<dbReference type="SUPFAM" id="SSF55811">
    <property type="entry name" value="Nudix"/>
    <property type="match status" value="1"/>
</dbReference>
<gene>
    <name evidence="4" type="ORF">JL107_17485</name>
</gene>
<dbReference type="AlphaFoldDB" id="A0A939C6L9"/>
<organism evidence="4 5">
    <name type="scientific">Nakamurella flavida</name>
    <dbReference type="NCBI Taxonomy" id="363630"/>
    <lineage>
        <taxon>Bacteria</taxon>
        <taxon>Bacillati</taxon>
        <taxon>Actinomycetota</taxon>
        <taxon>Actinomycetes</taxon>
        <taxon>Nakamurellales</taxon>
        <taxon>Nakamurellaceae</taxon>
        <taxon>Nakamurella</taxon>
    </lineage>
</organism>
<dbReference type="GO" id="GO:0016787">
    <property type="term" value="F:hydrolase activity"/>
    <property type="evidence" value="ECO:0007669"/>
    <property type="project" value="UniProtKB-KW"/>
</dbReference>
<dbReference type="GO" id="GO:0005829">
    <property type="term" value="C:cytosol"/>
    <property type="evidence" value="ECO:0007669"/>
    <property type="project" value="TreeGrafter"/>
</dbReference>
<keyword evidence="1 4" id="KW-0378">Hydrolase</keyword>
<accession>A0A939C6L9</accession>
<dbReference type="PANTHER" id="PTHR11839">
    <property type="entry name" value="UDP/ADP-SUGAR PYROPHOSPHATASE"/>
    <property type="match status" value="1"/>
</dbReference>
<evidence type="ECO:0000313" key="4">
    <source>
        <dbReference type="EMBL" id="MBM9478244.1"/>
    </source>
</evidence>
<dbReference type="Pfam" id="PF00293">
    <property type="entry name" value="NUDIX"/>
    <property type="match status" value="1"/>
</dbReference>
<dbReference type="Proteomes" id="UP000663801">
    <property type="component" value="Unassembled WGS sequence"/>
</dbReference>
<dbReference type="GO" id="GO:0006753">
    <property type="term" value="P:nucleoside phosphate metabolic process"/>
    <property type="evidence" value="ECO:0007669"/>
    <property type="project" value="TreeGrafter"/>
</dbReference>
<dbReference type="PANTHER" id="PTHR11839:SF31">
    <property type="entry name" value="ADP-RIBOSE PYROPHOSPHATASE"/>
    <property type="match status" value="1"/>
</dbReference>
<sequence>MPGGGVAKREVVEHDLAVAVVALREATDGPEIALIEQYRHPLGRRLWELPAGLMDADGEPAHEAAARELAEETGLAADDWSVLVDVVASPGFLTEAVRVYLAQGVRDVGRDAAVDDEEADLRLVWVPLAVAVQATFDGLVVNASAVAGILATAALRSGAATARAAFLPGPDDAWTVNRSGTPRSAPGLPGVPGA</sequence>